<proteinExistence type="predicted"/>
<reference evidence="2" key="1">
    <citation type="submission" date="2020-04" db="EMBL/GenBank/DDBJ databases">
        <authorList>
            <person name="Alioto T."/>
            <person name="Alioto T."/>
            <person name="Gomez Garrido J."/>
        </authorList>
    </citation>
    <scope>NUCLEOTIDE SEQUENCE</scope>
    <source>
        <strain evidence="2">A484AB</strain>
    </source>
</reference>
<comment type="caution">
    <text evidence="2">The sequence shown here is derived from an EMBL/GenBank/DDBJ whole genome shotgun (WGS) entry which is preliminary data.</text>
</comment>
<sequence>MELQKPYCEVCWLFADRASPNYENHRGWINGVSGSLHNMLEKIKRHEACNMHIQATAVYMRWKSGKTVDKDNEKEIRNNALFWVKVLDRIITIILTLATLTLAFRGHNEHVHDNICEGGNFLGMVYLMAQYDEILAKVISLPARATKYLSPKIQNELIELLAKTVTVSLVHKINASPFWALILDSTSDITRIDQLSVIIRRVQIDGDNCSIEENFLGFVK</sequence>
<evidence type="ECO:0000313" key="3">
    <source>
        <dbReference type="Proteomes" id="UP001152795"/>
    </source>
</evidence>
<gene>
    <name evidence="2" type="ORF">PACLA_8A074772</name>
</gene>
<accession>A0A6S7K1N3</accession>
<dbReference type="InterPro" id="IPR025398">
    <property type="entry name" value="DUF4371"/>
</dbReference>
<dbReference type="Pfam" id="PF14291">
    <property type="entry name" value="DUF4371"/>
    <property type="match status" value="1"/>
</dbReference>
<evidence type="ECO:0000259" key="1">
    <source>
        <dbReference type="Pfam" id="PF14291"/>
    </source>
</evidence>
<evidence type="ECO:0000313" key="2">
    <source>
        <dbReference type="EMBL" id="CAB4036454.1"/>
    </source>
</evidence>
<keyword evidence="3" id="KW-1185">Reference proteome</keyword>
<dbReference type="PANTHER" id="PTHR45749">
    <property type="match status" value="1"/>
</dbReference>
<dbReference type="PANTHER" id="PTHR45749:SF21">
    <property type="entry name" value="DUF4371 DOMAIN-CONTAINING PROTEIN"/>
    <property type="match status" value="1"/>
</dbReference>
<dbReference type="OrthoDB" id="6620643at2759"/>
<dbReference type="Proteomes" id="UP001152795">
    <property type="component" value="Unassembled WGS sequence"/>
</dbReference>
<organism evidence="2 3">
    <name type="scientific">Paramuricea clavata</name>
    <name type="common">Red gorgonian</name>
    <name type="synonym">Violescent sea-whip</name>
    <dbReference type="NCBI Taxonomy" id="317549"/>
    <lineage>
        <taxon>Eukaryota</taxon>
        <taxon>Metazoa</taxon>
        <taxon>Cnidaria</taxon>
        <taxon>Anthozoa</taxon>
        <taxon>Octocorallia</taxon>
        <taxon>Malacalcyonacea</taxon>
        <taxon>Plexauridae</taxon>
        <taxon>Paramuricea</taxon>
    </lineage>
</organism>
<dbReference type="AlphaFoldDB" id="A0A6S7K1N3"/>
<dbReference type="EMBL" id="CACRXK020022050">
    <property type="protein sequence ID" value="CAB4036454.1"/>
    <property type="molecule type" value="Genomic_DNA"/>
</dbReference>
<name>A0A6S7K1N3_PARCT</name>
<feature type="domain" description="DUF4371" evidence="1">
    <location>
        <begin position="76"/>
        <end position="219"/>
    </location>
</feature>
<protein>
    <recommendedName>
        <fullName evidence="1">DUF4371 domain-containing protein</fullName>
    </recommendedName>
</protein>